<dbReference type="Pfam" id="PF00930">
    <property type="entry name" value="DPPIV_N"/>
    <property type="match status" value="1"/>
</dbReference>
<reference evidence="6 7" key="2">
    <citation type="submission" date="2019-01" db="EMBL/GenBank/DDBJ databases">
        <title>The decoding of complex shrimp genome reveals the adaptation for benthos swimmer, frequently molting mechanism and breeding impact on genome.</title>
        <authorList>
            <person name="Sun Y."/>
            <person name="Gao Y."/>
            <person name="Yu Y."/>
        </authorList>
    </citation>
    <scope>NUCLEOTIDE SEQUENCE [LARGE SCALE GENOMIC DNA]</scope>
    <source>
        <tissue evidence="6">Muscle</tissue>
    </source>
</reference>
<dbReference type="PANTHER" id="PTHR11731:SF200">
    <property type="entry name" value="DIPEPTIDYL PEPTIDASE 10, ISOFORM B"/>
    <property type="match status" value="1"/>
</dbReference>
<comment type="caution">
    <text evidence="6">The sequence shown here is derived from an EMBL/GenBank/DDBJ whole genome shotgun (WGS) entry which is preliminary data.</text>
</comment>
<reference evidence="6 7" key="1">
    <citation type="submission" date="2018-04" db="EMBL/GenBank/DDBJ databases">
        <authorList>
            <person name="Zhang X."/>
            <person name="Yuan J."/>
            <person name="Li F."/>
            <person name="Xiang J."/>
        </authorList>
    </citation>
    <scope>NUCLEOTIDE SEQUENCE [LARGE SCALE GENOMIC DNA]</scope>
    <source>
        <tissue evidence="6">Muscle</tissue>
    </source>
</reference>
<dbReference type="GO" id="GO:0008239">
    <property type="term" value="F:dipeptidyl-peptidase activity"/>
    <property type="evidence" value="ECO:0007669"/>
    <property type="project" value="TreeGrafter"/>
</dbReference>
<dbReference type="STRING" id="6689.A0A423SSA4"/>
<dbReference type="InterPro" id="IPR002469">
    <property type="entry name" value="Peptidase_S9B_N"/>
</dbReference>
<evidence type="ECO:0000256" key="3">
    <source>
        <dbReference type="ARBA" id="ARBA00023180"/>
    </source>
</evidence>
<evidence type="ECO:0000313" key="7">
    <source>
        <dbReference type="Proteomes" id="UP000283509"/>
    </source>
</evidence>
<dbReference type="GO" id="GO:0008236">
    <property type="term" value="F:serine-type peptidase activity"/>
    <property type="evidence" value="ECO:0007669"/>
    <property type="project" value="UniProtKB-KW"/>
</dbReference>
<name>A0A423SSA4_PENVA</name>
<evidence type="ECO:0000256" key="2">
    <source>
        <dbReference type="ARBA" id="ARBA00022825"/>
    </source>
</evidence>
<evidence type="ECO:0000259" key="5">
    <source>
        <dbReference type="Pfam" id="PF00930"/>
    </source>
</evidence>
<accession>A0A423SSA4</accession>
<keyword evidence="2" id="KW-0720">Serine protease</keyword>
<evidence type="ECO:0000256" key="4">
    <source>
        <dbReference type="SAM" id="Phobius"/>
    </source>
</evidence>
<proteinExistence type="predicted"/>
<dbReference type="GO" id="GO:0006508">
    <property type="term" value="P:proteolysis"/>
    <property type="evidence" value="ECO:0007669"/>
    <property type="project" value="InterPro"/>
</dbReference>
<keyword evidence="1 6" id="KW-0031">Aminopeptidase</keyword>
<organism evidence="6 7">
    <name type="scientific">Penaeus vannamei</name>
    <name type="common">Whiteleg shrimp</name>
    <name type="synonym">Litopenaeus vannamei</name>
    <dbReference type="NCBI Taxonomy" id="6689"/>
    <lineage>
        <taxon>Eukaryota</taxon>
        <taxon>Metazoa</taxon>
        <taxon>Ecdysozoa</taxon>
        <taxon>Arthropoda</taxon>
        <taxon>Crustacea</taxon>
        <taxon>Multicrustacea</taxon>
        <taxon>Malacostraca</taxon>
        <taxon>Eumalacostraca</taxon>
        <taxon>Eucarida</taxon>
        <taxon>Decapoda</taxon>
        <taxon>Dendrobranchiata</taxon>
        <taxon>Penaeoidea</taxon>
        <taxon>Penaeidae</taxon>
        <taxon>Penaeus</taxon>
    </lineage>
</organism>
<keyword evidence="1 6" id="KW-0378">Hydrolase</keyword>
<gene>
    <name evidence="6" type="ORF">C7M84_014797</name>
</gene>
<sequence length="467" mass="51468">MKRSFTSPKMTSSLSFLSRRCKMMANSMEQNDWKVPPDNTVQVVDPMGMNEEADGPKRNWTGILISLGIITFVLLMVTIATLLVGEPPPTFYGRRLVITDLKNPAFVAAAMGTQWVTGSSVFPIFPGGYICEIEQLISALSEQLAYVSEKKGIRMLNVNTNVNITLVTNIALHQTGAAAFSVSPDMRYVLLVHDVIKGRLFTSTAEYSVYDVMTDTTNYLKLWRQEVGHPRYQHAAWVAGRAQPCPVTLTSDATPDILYNGVPDLLYEEILGQGHAVWPCPSGDYIAAVSINNTGVRELPVLVYADNVYPTVQTLRYPTVSTPIPQAWLWIYDLQSKQVPPPRTRLIPPEPIEDSHYIVGVGWVNRTAVWVSWASRDQASAVLATCEAPSWNCSLLTPCPPLQGARELIKDGGVSPCRSGPRPPCRWDAVGAGGYHVVEVLGYDTSDDLVFFRGSGQWGGSCFFCMV</sequence>
<dbReference type="GO" id="GO:0004177">
    <property type="term" value="F:aminopeptidase activity"/>
    <property type="evidence" value="ECO:0007669"/>
    <property type="project" value="UniProtKB-KW"/>
</dbReference>
<evidence type="ECO:0000313" key="6">
    <source>
        <dbReference type="EMBL" id="ROT67132.1"/>
    </source>
</evidence>
<keyword evidence="4" id="KW-0812">Transmembrane</keyword>
<dbReference type="PANTHER" id="PTHR11731">
    <property type="entry name" value="PROTEASE FAMILY S9B,C DIPEPTIDYL-PEPTIDASE IV-RELATED"/>
    <property type="match status" value="1"/>
</dbReference>
<dbReference type="SUPFAM" id="SSF82171">
    <property type="entry name" value="DPP6 N-terminal domain-like"/>
    <property type="match status" value="1"/>
</dbReference>
<keyword evidence="4" id="KW-1133">Transmembrane helix</keyword>
<evidence type="ECO:0000256" key="1">
    <source>
        <dbReference type="ARBA" id="ARBA00022438"/>
    </source>
</evidence>
<dbReference type="Gene3D" id="2.140.10.30">
    <property type="entry name" value="Dipeptidylpeptidase IV, N-terminal domain"/>
    <property type="match status" value="1"/>
</dbReference>
<dbReference type="GO" id="GO:0005886">
    <property type="term" value="C:plasma membrane"/>
    <property type="evidence" value="ECO:0007669"/>
    <property type="project" value="TreeGrafter"/>
</dbReference>
<protein>
    <submittedName>
        <fullName evidence="6">Putative dipeptidyl aminopeptidase-like protein 6</fullName>
    </submittedName>
</protein>
<dbReference type="InterPro" id="IPR050278">
    <property type="entry name" value="Serine_Prot_S9B/DPPIV"/>
</dbReference>
<dbReference type="OrthoDB" id="6339929at2759"/>
<dbReference type="EMBL" id="QCYY01002845">
    <property type="protein sequence ID" value="ROT67132.1"/>
    <property type="molecule type" value="Genomic_DNA"/>
</dbReference>
<keyword evidence="7" id="KW-1185">Reference proteome</keyword>
<keyword evidence="3" id="KW-0325">Glycoprotein</keyword>
<keyword evidence="1 6" id="KW-0645">Protease</keyword>
<dbReference type="Proteomes" id="UP000283509">
    <property type="component" value="Unassembled WGS sequence"/>
</dbReference>
<dbReference type="AlphaFoldDB" id="A0A423SSA4"/>
<feature type="domain" description="Dipeptidylpeptidase IV N-terminal" evidence="5">
    <location>
        <begin position="183"/>
        <end position="389"/>
    </location>
</feature>
<feature type="transmembrane region" description="Helical" evidence="4">
    <location>
        <begin position="63"/>
        <end position="85"/>
    </location>
</feature>
<keyword evidence="4" id="KW-0472">Membrane</keyword>